<organism evidence="8 9">
    <name type="scientific">Keguizhuia sedimenti</name>
    <dbReference type="NCBI Taxonomy" id="3064264"/>
    <lineage>
        <taxon>Bacteria</taxon>
        <taxon>Pseudomonadati</taxon>
        <taxon>Pseudomonadota</taxon>
        <taxon>Betaproteobacteria</taxon>
        <taxon>Burkholderiales</taxon>
        <taxon>Oxalobacteraceae</taxon>
        <taxon>Keguizhuia</taxon>
    </lineage>
</organism>
<dbReference type="Proteomes" id="UP001225596">
    <property type="component" value="Unassembled WGS sequence"/>
</dbReference>
<evidence type="ECO:0000256" key="5">
    <source>
        <dbReference type="ARBA" id="ARBA00022989"/>
    </source>
</evidence>
<evidence type="ECO:0000313" key="8">
    <source>
        <dbReference type="EMBL" id="MDQ9170775.1"/>
    </source>
</evidence>
<comment type="caution">
    <text evidence="7">Lacks conserved residue(s) required for the propagation of feature annotation.</text>
</comment>
<comment type="similarity">
    <text evidence="2 7">Belongs to the UPF0056 (MarC) family.</text>
</comment>
<reference evidence="8 9" key="1">
    <citation type="submission" date="2023-08" db="EMBL/GenBank/DDBJ databases">
        <title>Oxalobacteraceae gen .nov., isolated from river sludge outside the plant.</title>
        <authorList>
            <person name="Zhao S.Y."/>
        </authorList>
    </citation>
    <scope>NUCLEOTIDE SEQUENCE [LARGE SCALE GENOMIC DNA]</scope>
    <source>
        <strain evidence="8 9">R-40</strain>
    </source>
</reference>
<comment type="caution">
    <text evidence="8">The sequence shown here is derived from an EMBL/GenBank/DDBJ whole genome shotgun (WGS) entry which is preliminary data.</text>
</comment>
<feature type="transmembrane region" description="Helical" evidence="7">
    <location>
        <begin position="138"/>
        <end position="159"/>
    </location>
</feature>
<evidence type="ECO:0000256" key="2">
    <source>
        <dbReference type="ARBA" id="ARBA00009784"/>
    </source>
</evidence>
<dbReference type="RefSeq" id="WP_338436712.1">
    <property type="nucleotide sequence ID" value="NZ_JAUYVH010000005.1"/>
</dbReference>
<dbReference type="PANTHER" id="PTHR33508:SF10">
    <property type="entry name" value="UPF0056 INNER MEMBRANE PROTEIN YHGN"/>
    <property type="match status" value="1"/>
</dbReference>
<evidence type="ECO:0000256" key="3">
    <source>
        <dbReference type="ARBA" id="ARBA00022475"/>
    </source>
</evidence>
<comment type="subcellular location">
    <subcellularLocation>
        <location evidence="1 7">Cell membrane</location>
        <topology evidence="1 7">Multi-pass membrane protein</topology>
    </subcellularLocation>
</comment>
<gene>
    <name evidence="8" type="ORF">Q8A64_10175</name>
</gene>
<evidence type="ECO:0000256" key="6">
    <source>
        <dbReference type="ARBA" id="ARBA00023136"/>
    </source>
</evidence>
<keyword evidence="9" id="KW-1185">Reference proteome</keyword>
<keyword evidence="3" id="KW-1003">Cell membrane</keyword>
<sequence>MDENFSSALVILLLVLDPLGNVPMVLTLLKNVPLDKRPRLIMLECLIAFSALLVFMLTGRAFLDLIHLSERSLQVAGGVILFMVAVRMVFPGTTGVFGDLGDRPPWIFPLAIPLIAGPSAMATVLLMASRQPERMPEWIAALVCAMLITTIILLAGGWLLRMLGEAALSAIEKLMGLILTAVAVEMVLAGIHQYFIDR</sequence>
<name>A0ABU1BP54_9BURK</name>
<feature type="transmembrane region" description="Helical" evidence="7">
    <location>
        <begin position="40"/>
        <end position="63"/>
    </location>
</feature>
<evidence type="ECO:0000256" key="1">
    <source>
        <dbReference type="ARBA" id="ARBA00004651"/>
    </source>
</evidence>
<feature type="transmembrane region" description="Helical" evidence="7">
    <location>
        <begin position="174"/>
        <end position="196"/>
    </location>
</feature>
<dbReference type="Pfam" id="PF01914">
    <property type="entry name" value="MarC"/>
    <property type="match status" value="1"/>
</dbReference>
<feature type="transmembrane region" description="Helical" evidence="7">
    <location>
        <begin position="75"/>
        <end position="94"/>
    </location>
</feature>
<evidence type="ECO:0000256" key="4">
    <source>
        <dbReference type="ARBA" id="ARBA00022692"/>
    </source>
</evidence>
<keyword evidence="4 7" id="KW-0812">Transmembrane</keyword>
<protein>
    <recommendedName>
        <fullName evidence="7">UPF0056 membrane protein</fullName>
    </recommendedName>
</protein>
<keyword evidence="5 7" id="KW-1133">Transmembrane helix</keyword>
<accession>A0ABU1BP54</accession>
<feature type="transmembrane region" description="Helical" evidence="7">
    <location>
        <begin position="106"/>
        <end position="126"/>
    </location>
</feature>
<proteinExistence type="inferred from homology"/>
<evidence type="ECO:0000256" key="7">
    <source>
        <dbReference type="RuleBase" id="RU362048"/>
    </source>
</evidence>
<dbReference type="InterPro" id="IPR002771">
    <property type="entry name" value="Multi_antbiot-R_MarC"/>
</dbReference>
<dbReference type="EMBL" id="JAUYVH010000005">
    <property type="protein sequence ID" value="MDQ9170775.1"/>
    <property type="molecule type" value="Genomic_DNA"/>
</dbReference>
<evidence type="ECO:0000313" key="9">
    <source>
        <dbReference type="Proteomes" id="UP001225596"/>
    </source>
</evidence>
<keyword evidence="6 7" id="KW-0472">Membrane</keyword>
<dbReference type="PANTHER" id="PTHR33508">
    <property type="entry name" value="UPF0056 MEMBRANE PROTEIN YHCE"/>
    <property type="match status" value="1"/>
</dbReference>